<organism evidence="2 3">
    <name type="scientific">Antarcticibacterium arcticum</name>
    <dbReference type="NCBI Taxonomy" id="2585771"/>
    <lineage>
        <taxon>Bacteria</taxon>
        <taxon>Pseudomonadati</taxon>
        <taxon>Bacteroidota</taxon>
        <taxon>Flavobacteriia</taxon>
        <taxon>Flavobacteriales</taxon>
        <taxon>Flavobacteriaceae</taxon>
        <taxon>Antarcticibacterium</taxon>
    </lineage>
</organism>
<proteinExistence type="predicted"/>
<protein>
    <recommendedName>
        <fullName evidence="4">Adhesin domain-containing protein</fullName>
    </recommendedName>
</protein>
<evidence type="ECO:0000313" key="2">
    <source>
        <dbReference type="EMBL" id="QED36785.1"/>
    </source>
</evidence>
<reference evidence="2 3" key="1">
    <citation type="submission" date="2019-08" db="EMBL/GenBank/DDBJ databases">
        <title>Antarcticibacterium arcticum sp. nov., a bacterium isolated from marine sediment of the Canadian Beaufort Sea.</title>
        <authorList>
            <person name="Lee Y.M."/>
            <person name="Baek K."/>
            <person name="Lee D.-H."/>
            <person name="Shin S.C."/>
            <person name="Jin Y.K."/>
            <person name="Park Y."/>
        </authorList>
    </citation>
    <scope>NUCLEOTIDE SEQUENCE [LARGE SCALE GENOMIC DNA]</scope>
    <source>
        <strain evidence="2 3">PAMC 28998</strain>
    </source>
</reference>
<dbReference type="RefSeq" id="WP_146830949.1">
    <property type="nucleotide sequence ID" value="NZ_CP042476.1"/>
</dbReference>
<dbReference type="EMBL" id="CP042476">
    <property type="protein sequence ID" value="QED36785.1"/>
    <property type="molecule type" value="Genomic_DNA"/>
</dbReference>
<dbReference type="Proteomes" id="UP000321954">
    <property type="component" value="Chromosome"/>
</dbReference>
<evidence type="ECO:0008006" key="4">
    <source>
        <dbReference type="Google" id="ProtNLM"/>
    </source>
</evidence>
<evidence type="ECO:0000256" key="1">
    <source>
        <dbReference type="SAM" id="SignalP"/>
    </source>
</evidence>
<name>A0A5B8YFT6_9FLAO</name>
<keyword evidence="1" id="KW-0732">Signal</keyword>
<evidence type="ECO:0000313" key="3">
    <source>
        <dbReference type="Proteomes" id="UP000321954"/>
    </source>
</evidence>
<accession>A0A5B8YFT6</accession>
<feature type="signal peptide" evidence="1">
    <location>
        <begin position="1"/>
        <end position="21"/>
    </location>
</feature>
<sequence length="366" mass="40422">MKTTLYKLLFILALTPSLMFCSNGPNFNNNGKHTKEKKISKKFSVSPNTLLKISNSYGNIDITTWDQNTVSIEVIIKTNGNDEQKVKEKLDEINVEFKQTGAGVSARTLFSKQSTSWWSAIFSGSSNVNMEVNYIVRAPVTNNVDLSNDYGNIYLDKLTGNSKISCDYGRLDIGELRGNSNQINFDYSRNSSFGYINRAAINADYSEFTVEDAHSLDINADYTTSKIKRVELLQFSGDYGSLTVDKVKRIDISGDYLTTKIGELYQSANLTLDYGSASIEKILKGAGDVKINTDYTGVKIGYDASHPFKFALTSSYGSVKGLDGFEINKQSQSSNNKSYSGHHLNTSGNGNIVINSSYGGITFQKK</sequence>
<dbReference type="AlphaFoldDB" id="A0A5B8YFT6"/>
<gene>
    <name evidence="2" type="ORF">FK178_03255</name>
</gene>
<keyword evidence="3" id="KW-1185">Reference proteome</keyword>
<dbReference type="KEGG" id="anp:FK178_03255"/>
<feature type="chain" id="PRO_5022810378" description="Adhesin domain-containing protein" evidence="1">
    <location>
        <begin position="22"/>
        <end position="366"/>
    </location>
</feature>
<dbReference type="OrthoDB" id="1117657at2"/>